<comment type="subunit">
    <text evidence="12">Homotetramer; dimer of dimers.</text>
</comment>
<keyword evidence="9 12" id="KW-0456">Lyase</keyword>
<dbReference type="GO" id="GO:0019877">
    <property type="term" value="P:diaminopimelate biosynthetic process"/>
    <property type="evidence" value="ECO:0007669"/>
    <property type="project" value="UniProtKB-UniRule"/>
</dbReference>
<comment type="similarity">
    <text evidence="3 12 13">Belongs to the DapA family.</text>
</comment>
<dbReference type="AlphaFoldDB" id="A0A2A6Z9A4"/>
<evidence type="ECO:0000256" key="15">
    <source>
        <dbReference type="PIRSR" id="PIRSR001365-2"/>
    </source>
</evidence>
<sequence>MKNPVFTGAGVAIITPMYEDGSINFDELGRIIEDQIAHHTDAIIICGTTGECSTMTDEEQLAAIKYTVDVVNHRVPVIAGAGSNDTDHGCALAAKSAECGADALLMVTPYYNKTTQAGLVAHFTAMAEAGGIPVIMYNVPSRTGLNIAPETALELSKHPLINGIKEASGNISQVAKIAQLCGDELNIYSGNDDQVVPLLALGGKGVISVVSNVKPELVHNCCKAFFDGDTAKARELQLEMLPLAGALFCEVNPIPVKYAMNVLGWEAGECRLPLVEPSEAHKEYIEKALRAEGLITE</sequence>
<gene>
    <name evidence="12" type="primary">dapA</name>
    <name evidence="16" type="ORF">CGS46_11260</name>
</gene>
<evidence type="ECO:0000256" key="8">
    <source>
        <dbReference type="ARBA" id="ARBA00023154"/>
    </source>
</evidence>
<keyword evidence="6 12" id="KW-0028">Amino-acid biosynthesis</keyword>
<evidence type="ECO:0000256" key="4">
    <source>
        <dbReference type="ARBA" id="ARBA00012086"/>
    </source>
</evidence>
<evidence type="ECO:0000256" key="6">
    <source>
        <dbReference type="ARBA" id="ARBA00022605"/>
    </source>
</evidence>
<dbReference type="SUPFAM" id="SSF51569">
    <property type="entry name" value="Aldolase"/>
    <property type="match status" value="1"/>
</dbReference>
<feature type="active site" description="Schiff-base intermediate with substrate" evidence="12 14">
    <location>
        <position position="165"/>
    </location>
</feature>
<feature type="binding site" evidence="12 15">
    <location>
        <position position="207"/>
    </location>
    <ligand>
        <name>pyruvate</name>
        <dbReference type="ChEBI" id="CHEBI:15361"/>
    </ligand>
</feature>
<dbReference type="Proteomes" id="UP000220752">
    <property type="component" value="Unassembled WGS sequence"/>
</dbReference>
<comment type="function">
    <text evidence="1 12">Catalyzes the condensation of (S)-aspartate-beta-semialdehyde [(S)-ASA] and pyruvate to 4-hydroxy-tetrahydrodipicolinate (HTPA).</text>
</comment>
<evidence type="ECO:0000313" key="16">
    <source>
        <dbReference type="EMBL" id="PDX57941.1"/>
    </source>
</evidence>
<dbReference type="NCBIfam" id="TIGR00674">
    <property type="entry name" value="dapA"/>
    <property type="match status" value="1"/>
</dbReference>
<comment type="caution">
    <text evidence="16">The sequence shown here is derived from an EMBL/GenBank/DDBJ whole genome shotgun (WGS) entry which is preliminary data.</text>
</comment>
<comment type="caution">
    <text evidence="12">Was originally thought to be a dihydrodipicolinate synthase (DHDPS), catalyzing the condensation of (S)-aspartate-beta-semialdehyde [(S)-ASA] and pyruvate to dihydrodipicolinate (DHDP). However, it was shown in E.coli that the product of the enzymatic reaction is not dihydrodipicolinate but in fact (4S)-4-hydroxy-2,3,4,5-tetrahydro-(2S)-dipicolinic acid (HTPA), and that the consecutive dehydration reaction leading to DHDP is not spontaneous but catalyzed by DapB.</text>
</comment>
<dbReference type="GO" id="GO:0005829">
    <property type="term" value="C:cytosol"/>
    <property type="evidence" value="ECO:0007669"/>
    <property type="project" value="TreeGrafter"/>
</dbReference>
<dbReference type="GO" id="GO:0008840">
    <property type="term" value="F:4-hydroxy-tetrahydrodipicolinate synthase activity"/>
    <property type="evidence" value="ECO:0007669"/>
    <property type="project" value="UniProtKB-UniRule"/>
</dbReference>
<dbReference type="CDD" id="cd00950">
    <property type="entry name" value="DHDPS"/>
    <property type="match status" value="1"/>
</dbReference>
<dbReference type="Pfam" id="PF00701">
    <property type="entry name" value="DHDPS"/>
    <property type="match status" value="1"/>
</dbReference>
<dbReference type="UniPathway" id="UPA00034">
    <property type="reaction ID" value="UER00017"/>
</dbReference>
<dbReference type="HAMAP" id="MF_00418">
    <property type="entry name" value="DapA"/>
    <property type="match status" value="1"/>
</dbReference>
<dbReference type="InterPro" id="IPR005263">
    <property type="entry name" value="DapA"/>
</dbReference>
<dbReference type="GO" id="GO:0009089">
    <property type="term" value="P:lysine biosynthetic process via diaminopimelate"/>
    <property type="evidence" value="ECO:0007669"/>
    <property type="project" value="UniProtKB-UniRule"/>
</dbReference>
<evidence type="ECO:0000256" key="11">
    <source>
        <dbReference type="ARBA" id="ARBA00047836"/>
    </source>
</evidence>
<accession>A0A2A6Z9A4</accession>
<reference evidence="16 17" key="1">
    <citation type="journal article" date="2017" name="Front. Microbiol.">
        <title>New Insights into the Diversity of the Genus Faecalibacterium.</title>
        <authorList>
            <person name="Benevides L."/>
            <person name="Burman S."/>
            <person name="Martin R."/>
            <person name="Robert V."/>
            <person name="Thomas M."/>
            <person name="Miquel S."/>
            <person name="Chain F."/>
            <person name="Sokol H."/>
            <person name="Bermudez-Humaran L.G."/>
            <person name="Morrison M."/>
            <person name="Langella P."/>
            <person name="Azevedo V.A."/>
            <person name="Chatel J.M."/>
            <person name="Soares S."/>
        </authorList>
    </citation>
    <scope>NUCLEOTIDE SEQUENCE [LARGE SCALE GENOMIC DNA]</scope>
    <source>
        <strain evidence="17">CNCM I-4540</strain>
    </source>
</reference>
<proteinExistence type="inferred from homology"/>
<evidence type="ECO:0000256" key="9">
    <source>
        <dbReference type="ARBA" id="ARBA00023239"/>
    </source>
</evidence>
<dbReference type="PANTHER" id="PTHR12128">
    <property type="entry name" value="DIHYDRODIPICOLINATE SYNTHASE"/>
    <property type="match status" value="1"/>
</dbReference>
<dbReference type="InterPro" id="IPR020625">
    <property type="entry name" value="Schiff_base-form_aldolases_AS"/>
</dbReference>
<name>A0A2A6Z9A4_9FIRM</name>
<evidence type="ECO:0000313" key="17">
    <source>
        <dbReference type="Proteomes" id="UP000220752"/>
    </source>
</evidence>
<keyword evidence="7 12" id="KW-0220">Diaminopimelate biosynthesis</keyword>
<dbReference type="Gene3D" id="3.20.20.70">
    <property type="entry name" value="Aldolase class I"/>
    <property type="match status" value="1"/>
</dbReference>
<evidence type="ECO:0000256" key="10">
    <source>
        <dbReference type="ARBA" id="ARBA00023270"/>
    </source>
</evidence>
<feature type="active site" description="Proton donor/acceptor" evidence="12 14">
    <location>
        <position position="137"/>
    </location>
</feature>
<feature type="site" description="Part of a proton relay during catalysis" evidence="12">
    <location>
        <position position="48"/>
    </location>
</feature>
<dbReference type="EMBL" id="NMTQ01000036">
    <property type="protein sequence ID" value="PDX57941.1"/>
    <property type="molecule type" value="Genomic_DNA"/>
</dbReference>
<evidence type="ECO:0000256" key="14">
    <source>
        <dbReference type="PIRSR" id="PIRSR001365-1"/>
    </source>
</evidence>
<dbReference type="PROSITE" id="PS00666">
    <property type="entry name" value="DHDPS_2"/>
    <property type="match status" value="1"/>
</dbReference>
<keyword evidence="17" id="KW-1185">Reference proteome</keyword>
<comment type="subcellular location">
    <subcellularLocation>
        <location evidence="12">Cytoplasm</location>
    </subcellularLocation>
</comment>
<evidence type="ECO:0000256" key="12">
    <source>
        <dbReference type="HAMAP-Rule" id="MF_00418"/>
    </source>
</evidence>
<dbReference type="PIRSF" id="PIRSF001365">
    <property type="entry name" value="DHDPS"/>
    <property type="match status" value="1"/>
</dbReference>
<dbReference type="InterPro" id="IPR002220">
    <property type="entry name" value="DapA-like"/>
</dbReference>
<evidence type="ECO:0000256" key="3">
    <source>
        <dbReference type="ARBA" id="ARBA00007592"/>
    </source>
</evidence>
<dbReference type="PRINTS" id="PR00146">
    <property type="entry name" value="DHPICSNTHASE"/>
</dbReference>
<evidence type="ECO:0000256" key="1">
    <source>
        <dbReference type="ARBA" id="ARBA00003294"/>
    </source>
</evidence>
<keyword evidence="10 12" id="KW-0704">Schiff base</keyword>
<dbReference type="SMART" id="SM01130">
    <property type="entry name" value="DHDPS"/>
    <property type="match status" value="1"/>
</dbReference>
<keyword evidence="8 12" id="KW-0457">Lysine biosynthesis</keyword>
<evidence type="ECO:0000256" key="7">
    <source>
        <dbReference type="ARBA" id="ARBA00022915"/>
    </source>
</evidence>
<evidence type="ECO:0000256" key="2">
    <source>
        <dbReference type="ARBA" id="ARBA00005120"/>
    </source>
</evidence>
<organism evidence="16 17">
    <name type="scientific">Faecalibacterium langellae</name>
    <dbReference type="NCBI Taxonomy" id="3435293"/>
    <lineage>
        <taxon>Bacteria</taxon>
        <taxon>Bacillati</taxon>
        <taxon>Bacillota</taxon>
        <taxon>Clostridia</taxon>
        <taxon>Eubacteriales</taxon>
        <taxon>Oscillospiraceae</taxon>
        <taxon>Faecalibacterium</taxon>
    </lineage>
</organism>
<feature type="site" description="Part of a proton relay during catalysis" evidence="12">
    <location>
        <position position="111"/>
    </location>
</feature>
<dbReference type="EC" id="4.3.3.7" evidence="4 12"/>
<dbReference type="InterPro" id="IPR013785">
    <property type="entry name" value="Aldolase_TIM"/>
</dbReference>
<comment type="catalytic activity">
    <reaction evidence="11 12">
        <text>L-aspartate 4-semialdehyde + pyruvate = (2S,4S)-4-hydroxy-2,3,4,5-tetrahydrodipicolinate + H2O + H(+)</text>
        <dbReference type="Rhea" id="RHEA:34171"/>
        <dbReference type="ChEBI" id="CHEBI:15361"/>
        <dbReference type="ChEBI" id="CHEBI:15377"/>
        <dbReference type="ChEBI" id="CHEBI:15378"/>
        <dbReference type="ChEBI" id="CHEBI:67139"/>
        <dbReference type="ChEBI" id="CHEBI:537519"/>
        <dbReference type="EC" id="4.3.3.7"/>
    </reaction>
</comment>
<comment type="pathway">
    <text evidence="2 12">Amino-acid biosynthesis; L-lysine biosynthesis via DAP pathway; (S)-tetrahydrodipicolinate from L-aspartate: step 3/4.</text>
</comment>
<feature type="binding site" evidence="12 15">
    <location>
        <position position="49"/>
    </location>
    <ligand>
        <name>pyruvate</name>
        <dbReference type="ChEBI" id="CHEBI:15361"/>
    </ligand>
</feature>
<keyword evidence="5 12" id="KW-0963">Cytoplasm</keyword>
<protein>
    <recommendedName>
        <fullName evidence="4 12">4-hydroxy-tetrahydrodipicolinate synthase</fullName>
        <shortName evidence="12">HTPA synthase</shortName>
        <ecNumber evidence="4 12">4.3.3.7</ecNumber>
    </recommendedName>
</protein>
<evidence type="ECO:0000256" key="5">
    <source>
        <dbReference type="ARBA" id="ARBA00022490"/>
    </source>
</evidence>
<dbReference type="PANTHER" id="PTHR12128:SF66">
    <property type="entry name" value="4-HYDROXY-2-OXOGLUTARATE ALDOLASE, MITOCHONDRIAL"/>
    <property type="match status" value="1"/>
</dbReference>
<evidence type="ECO:0000256" key="13">
    <source>
        <dbReference type="PIRNR" id="PIRNR001365"/>
    </source>
</evidence>